<feature type="compositionally biased region" description="Basic and acidic residues" evidence="2">
    <location>
        <begin position="953"/>
        <end position="962"/>
    </location>
</feature>
<protein>
    <submittedName>
        <fullName evidence="4">Mediator of RNA polymerase II transcription subunit 12</fullName>
    </submittedName>
</protein>
<dbReference type="InterPro" id="IPR040467">
    <property type="entry name" value="CCDC66_dom"/>
</dbReference>
<accession>A0A226F406</accession>
<dbReference type="GO" id="GO:0008017">
    <property type="term" value="F:microtubule binding"/>
    <property type="evidence" value="ECO:0007669"/>
    <property type="project" value="TreeGrafter"/>
</dbReference>
<evidence type="ECO:0000256" key="1">
    <source>
        <dbReference type="SAM" id="Coils"/>
    </source>
</evidence>
<feature type="region of interest" description="Disordered" evidence="2">
    <location>
        <begin position="46"/>
        <end position="107"/>
    </location>
</feature>
<feature type="compositionally biased region" description="Polar residues" evidence="2">
    <location>
        <begin position="88"/>
        <end position="107"/>
    </location>
</feature>
<feature type="region of interest" description="Disordered" evidence="2">
    <location>
        <begin position="428"/>
        <end position="449"/>
    </location>
</feature>
<proteinExistence type="predicted"/>
<feature type="compositionally biased region" description="Basic and acidic residues" evidence="2">
    <location>
        <begin position="289"/>
        <end position="300"/>
    </location>
</feature>
<feature type="compositionally biased region" description="Basic and acidic residues" evidence="2">
    <location>
        <begin position="865"/>
        <end position="881"/>
    </location>
</feature>
<dbReference type="OrthoDB" id="10042846at2759"/>
<feature type="region of interest" description="Disordered" evidence="2">
    <location>
        <begin position="283"/>
        <end position="304"/>
    </location>
</feature>
<keyword evidence="1" id="KW-0175">Coiled coil</keyword>
<dbReference type="EMBL" id="LNIX01000001">
    <property type="protein sequence ID" value="OXA63646.1"/>
    <property type="molecule type" value="Genomic_DNA"/>
</dbReference>
<feature type="compositionally biased region" description="Low complexity" evidence="2">
    <location>
        <begin position="74"/>
        <end position="87"/>
    </location>
</feature>
<evidence type="ECO:0000259" key="3">
    <source>
        <dbReference type="Pfam" id="PF15236"/>
    </source>
</evidence>
<evidence type="ECO:0000256" key="2">
    <source>
        <dbReference type="SAM" id="MobiDB-lite"/>
    </source>
</evidence>
<feature type="compositionally biased region" description="Low complexity" evidence="2">
    <location>
        <begin position="761"/>
        <end position="779"/>
    </location>
</feature>
<feature type="domain" description="CCDC66" evidence="3">
    <location>
        <begin position="598"/>
        <end position="690"/>
    </location>
</feature>
<dbReference type="GO" id="GO:0005874">
    <property type="term" value="C:microtubule"/>
    <property type="evidence" value="ECO:0007669"/>
    <property type="project" value="TreeGrafter"/>
</dbReference>
<dbReference type="Pfam" id="PF15236">
    <property type="entry name" value="CCDC66"/>
    <property type="match status" value="1"/>
</dbReference>
<feature type="compositionally biased region" description="Polar residues" evidence="2">
    <location>
        <begin position="781"/>
        <end position="790"/>
    </location>
</feature>
<feature type="region of interest" description="Disordered" evidence="2">
    <location>
        <begin position="220"/>
        <end position="241"/>
    </location>
</feature>
<feature type="compositionally biased region" description="Polar residues" evidence="2">
    <location>
        <begin position="981"/>
        <end position="990"/>
    </location>
</feature>
<organism evidence="4 5">
    <name type="scientific">Folsomia candida</name>
    <name type="common">Springtail</name>
    <dbReference type="NCBI Taxonomy" id="158441"/>
    <lineage>
        <taxon>Eukaryota</taxon>
        <taxon>Metazoa</taxon>
        <taxon>Ecdysozoa</taxon>
        <taxon>Arthropoda</taxon>
        <taxon>Hexapoda</taxon>
        <taxon>Collembola</taxon>
        <taxon>Entomobryomorpha</taxon>
        <taxon>Isotomoidea</taxon>
        <taxon>Isotomidae</taxon>
        <taxon>Proisotominae</taxon>
        <taxon>Folsomia</taxon>
    </lineage>
</organism>
<feature type="region of interest" description="Disordered" evidence="2">
    <location>
        <begin position="753"/>
        <end position="812"/>
    </location>
</feature>
<feature type="region of interest" description="Disordered" evidence="2">
    <location>
        <begin position="929"/>
        <end position="1052"/>
    </location>
</feature>
<feature type="region of interest" description="Disordered" evidence="2">
    <location>
        <begin position="583"/>
        <end position="615"/>
    </location>
</feature>
<feature type="region of interest" description="Disordered" evidence="2">
    <location>
        <begin position="650"/>
        <end position="673"/>
    </location>
</feature>
<name>A0A226F406_FOLCA</name>
<feature type="region of interest" description="Disordered" evidence="2">
    <location>
        <begin position="689"/>
        <end position="710"/>
    </location>
</feature>
<dbReference type="InterPro" id="IPR039183">
    <property type="entry name" value="CCD66"/>
</dbReference>
<dbReference type="PANTHER" id="PTHR22736:SF2">
    <property type="entry name" value="COILED-COIL DOMAIN-CONTAINING PROTEIN 66"/>
    <property type="match status" value="1"/>
</dbReference>
<feature type="region of interest" description="Disordered" evidence="2">
    <location>
        <begin position="834"/>
        <end position="916"/>
    </location>
</feature>
<comment type="caution">
    <text evidence="4">The sequence shown here is derived from an EMBL/GenBank/DDBJ whole genome shotgun (WGS) entry which is preliminary data.</text>
</comment>
<dbReference type="PANTHER" id="PTHR22736">
    <property type="entry name" value="COILED-COIL DOMAIN-CONTAINING PROTEIN 66"/>
    <property type="match status" value="1"/>
</dbReference>
<feature type="compositionally biased region" description="Basic and acidic residues" evidence="2">
    <location>
        <begin position="503"/>
        <end position="517"/>
    </location>
</feature>
<gene>
    <name evidence="4" type="ORF">Fcan01_03212</name>
</gene>
<feature type="region of interest" description="Disordered" evidence="2">
    <location>
        <begin position="1065"/>
        <end position="1092"/>
    </location>
</feature>
<dbReference type="GO" id="GO:0005929">
    <property type="term" value="C:cilium"/>
    <property type="evidence" value="ECO:0007669"/>
    <property type="project" value="TreeGrafter"/>
</dbReference>
<feature type="compositionally biased region" description="Polar residues" evidence="2">
    <location>
        <begin position="802"/>
        <end position="812"/>
    </location>
</feature>
<dbReference type="Proteomes" id="UP000198287">
    <property type="component" value="Unassembled WGS sequence"/>
</dbReference>
<reference evidence="4 5" key="1">
    <citation type="submission" date="2015-12" db="EMBL/GenBank/DDBJ databases">
        <title>The genome of Folsomia candida.</title>
        <authorList>
            <person name="Faddeeva A."/>
            <person name="Derks M.F."/>
            <person name="Anvar Y."/>
            <person name="Smit S."/>
            <person name="Van Straalen N."/>
            <person name="Roelofs D."/>
        </authorList>
    </citation>
    <scope>NUCLEOTIDE SEQUENCE [LARGE SCALE GENOMIC DNA]</scope>
    <source>
        <strain evidence="4 5">VU population</strain>
        <tissue evidence="4">Whole body</tissue>
    </source>
</reference>
<feature type="compositionally biased region" description="Basic and acidic residues" evidence="2">
    <location>
        <begin position="1181"/>
        <end position="1195"/>
    </location>
</feature>
<feature type="compositionally biased region" description="Low complexity" evidence="2">
    <location>
        <begin position="1072"/>
        <end position="1087"/>
    </location>
</feature>
<dbReference type="GO" id="GO:0060271">
    <property type="term" value="P:cilium assembly"/>
    <property type="evidence" value="ECO:0007669"/>
    <property type="project" value="TreeGrafter"/>
</dbReference>
<feature type="compositionally biased region" description="Polar residues" evidence="2">
    <location>
        <begin position="694"/>
        <end position="704"/>
    </location>
</feature>
<feature type="region of interest" description="Disordered" evidence="2">
    <location>
        <begin position="1407"/>
        <end position="1432"/>
    </location>
</feature>
<feature type="compositionally biased region" description="Polar residues" evidence="2">
    <location>
        <begin position="60"/>
        <end position="70"/>
    </location>
</feature>
<keyword evidence="5" id="KW-1185">Reference proteome</keyword>
<feature type="compositionally biased region" description="Basic and acidic residues" evidence="2">
    <location>
        <begin position="890"/>
        <end position="916"/>
    </location>
</feature>
<sequence>MRRTIPTSSSSLMLQPSCQRSRSNATMYKARNETSSSALLFGGRRPASYYGRQTNKRHATPSSVTETQNAFAPKNKTTSTNYKKSTSQLYSASRNNGSVEAHSQSRGSSKIFAGVTRFRADPSYDSNLGDVAELGRDNGVPSTLIRQSSLANFPRNSSRKLVPVPSAHQSQKIIHVGGRSTTLSYAPMRGMVSQSQNQLSLMEQKKRQWAQEREELSGLWSPWGKGKQNHPSDSRDVLSSSLPRDATKQNLALYSSSDHYLPPINDNGSHAQQNLRLAQRSHSLVPRNDANRDFPERKGSLQDGGQRTVQLLQPYERRTTFHKEGNAEWMVIHNSEQNGIGNEGGTGTSITPTGDTDRTAVVSPRVIIHKIVQERTSHSRMGVFGDAHAFSDLPAQQISSQSYERMMGAHGSGDYERGNVVSGMSKPPPVAMRSSLTIGLPSPRSRFGGSFEDIGKKEKEQWLHELEKQREEQRLRKLMEKDEKRARWGDRGVGVGHFWEPSDSSRARLPSREHDARLGSSSGTDGVASPPGWAKRSLEMQNSRSQPNLYSGGTIPSHPSAIAETSFGLSQGHIANFNRSSIELSSSRSPFPPVDQMADSNRNYGDDDESQRTFRGQNVPVVPIEMMEKERKAKARQEYLEDVKKQIEDNKRRQKEEKERQQREDREHEIRMEQQRELELQRLEMEKRKKNINGLPSESNTQQQDGEEPSEIQIYEGRASITEPKLRESPLIPNNRFVPEPDAYEMAIARRQAQTLAGSQSQSTEKSEASLSSEAEPASTFFDNNFANQRSTTSTTPPTVPEFNNGNGSGLRTNDQCLMTDSDHIYQRVLTPTTQRYRSQSMETSRSREFGTQTEVSDLTTTDAETDREIGTHNKNSELSKRSRSISNLESKEEKPRWGSNPEKKVYIKQSEKDPNYQKILRRRQLMHGCSTSTRETESESIPFHRVQNRAAKTREKQDRLAKSKSPLKSMSSKNYLVHGHSQSLSQSHVSAHLKTDKELSSDSNSKLNGNHRVTKTKSRSPPKIGRNNTFDTKQRTRVSPRFSGSDSSHHNVAQKHLGSISSIGDGLNSVGGSEESGTGSGFTSPSPMMPVMRKTRQNCSTGESNITSLPSSASNSDYVPMYSSEFKTQREFDEIPIGGIKSNPYIQTALAGNNKTLLEKASKASVKLRQKPSSTTLKSKSKEKANSTLQHDKRSIDEREEINKNVEYHHQRLFSPPVPALANKMELGLRPDESGRLSSLPPELLLPTPTISLGAMVSNYIPPLPSSDLESFSSITDGSRISSAEAKVDIDIAITHASNPDFQILLRKMEQSAALTTARSDLSHHGLLSARENSHATRTEIISGRSEVSRPVTNATDFSLQGQEDFIHDLMSHKEVQQQLSAREGELSEKGIIEFNIRLPSSFAPNALTSGKSRKTSKSPSNQDYVEDYDLQEQQPVYRDPLLSRSDRRKATAQWLHGLESPRQKDAFITTLSSLKQGINVQHKLVHINSDIYQ</sequence>
<feature type="region of interest" description="Disordered" evidence="2">
    <location>
        <begin position="492"/>
        <end position="534"/>
    </location>
</feature>
<feature type="compositionally biased region" description="Polar residues" evidence="2">
    <location>
        <begin position="834"/>
        <end position="863"/>
    </location>
</feature>
<evidence type="ECO:0000313" key="5">
    <source>
        <dbReference type="Proteomes" id="UP000198287"/>
    </source>
</evidence>
<dbReference type="STRING" id="158441.A0A226F406"/>
<feature type="compositionally biased region" description="Low complexity" evidence="2">
    <location>
        <begin position="964"/>
        <end position="974"/>
    </location>
</feature>
<feature type="coiled-coil region" evidence="1">
    <location>
        <begin position="456"/>
        <end position="483"/>
    </location>
</feature>
<evidence type="ECO:0000313" key="4">
    <source>
        <dbReference type="EMBL" id="OXA63646.1"/>
    </source>
</evidence>
<feature type="region of interest" description="Disordered" evidence="2">
    <location>
        <begin position="1327"/>
        <end position="1349"/>
    </location>
</feature>
<dbReference type="CDD" id="cd22249">
    <property type="entry name" value="UDM1_RNF168_RNF169-like"/>
    <property type="match status" value="1"/>
</dbReference>
<feature type="region of interest" description="Disordered" evidence="2">
    <location>
        <begin position="1163"/>
        <end position="1195"/>
    </location>
</feature>